<name>A0A4Z2F5U9_9TELE</name>
<dbReference type="EMBL" id="SRLO01001594">
    <property type="protein sequence ID" value="TNN36616.1"/>
    <property type="molecule type" value="Genomic_DNA"/>
</dbReference>
<keyword evidence="3" id="KW-1185">Reference proteome</keyword>
<comment type="caution">
    <text evidence="2">The sequence shown here is derived from an EMBL/GenBank/DDBJ whole genome shotgun (WGS) entry which is preliminary data.</text>
</comment>
<gene>
    <name evidence="2" type="ORF">EYF80_053227</name>
</gene>
<dbReference type="AlphaFoldDB" id="A0A4Z2F5U9"/>
<feature type="compositionally biased region" description="Gly residues" evidence="1">
    <location>
        <begin position="104"/>
        <end position="114"/>
    </location>
</feature>
<proteinExistence type="predicted"/>
<evidence type="ECO:0000313" key="2">
    <source>
        <dbReference type="EMBL" id="TNN36616.1"/>
    </source>
</evidence>
<feature type="compositionally biased region" description="Basic and acidic residues" evidence="1">
    <location>
        <begin position="75"/>
        <end position="96"/>
    </location>
</feature>
<organism evidence="2 3">
    <name type="scientific">Liparis tanakae</name>
    <name type="common">Tanaka's snailfish</name>
    <dbReference type="NCBI Taxonomy" id="230148"/>
    <lineage>
        <taxon>Eukaryota</taxon>
        <taxon>Metazoa</taxon>
        <taxon>Chordata</taxon>
        <taxon>Craniata</taxon>
        <taxon>Vertebrata</taxon>
        <taxon>Euteleostomi</taxon>
        <taxon>Actinopterygii</taxon>
        <taxon>Neopterygii</taxon>
        <taxon>Teleostei</taxon>
        <taxon>Neoteleostei</taxon>
        <taxon>Acanthomorphata</taxon>
        <taxon>Eupercaria</taxon>
        <taxon>Perciformes</taxon>
        <taxon>Cottioidei</taxon>
        <taxon>Cottales</taxon>
        <taxon>Liparidae</taxon>
        <taxon>Liparis</taxon>
    </lineage>
</organism>
<dbReference type="Proteomes" id="UP000314294">
    <property type="component" value="Unassembled WGS sequence"/>
</dbReference>
<sequence>MRRRSLWRPAGRTPPSGAADGSSVKCLIVSEHLSTLEIIPPSALLEELLQPGVEVLRVQPVLFFRGAPRGPEGGNRGEERRRCGDGELPLHQEQSRHLTPTGDPAGGGRPVNMR</sequence>
<protein>
    <submittedName>
        <fullName evidence="2">Uncharacterized protein</fullName>
    </submittedName>
</protein>
<reference evidence="2 3" key="1">
    <citation type="submission" date="2019-03" db="EMBL/GenBank/DDBJ databases">
        <title>First draft genome of Liparis tanakae, snailfish: a comprehensive survey of snailfish specific genes.</title>
        <authorList>
            <person name="Kim W."/>
            <person name="Song I."/>
            <person name="Jeong J.-H."/>
            <person name="Kim D."/>
            <person name="Kim S."/>
            <person name="Ryu S."/>
            <person name="Song J.Y."/>
            <person name="Lee S.K."/>
        </authorList>
    </citation>
    <scope>NUCLEOTIDE SEQUENCE [LARGE SCALE GENOMIC DNA]</scope>
    <source>
        <tissue evidence="2">Muscle</tissue>
    </source>
</reference>
<evidence type="ECO:0000313" key="3">
    <source>
        <dbReference type="Proteomes" id="UP000314294"/>
    </source>
</evidence>
<evidence type="ECO:0000256" key="1">
    <source>
        <dbReference type="SAM" id="MobiDB-lite"/>
    </source>
</evidence>
<feature type="region of interest" description="Disordered" evidence="1">
    <location>
        <begin position="1"/>
        <end position="22"/>
    </location>
</feature>
<accession>A0A4Z2F5U9</accession>
<feature type="region of interest" description="Disordered" evidence="1">
    <location>
        <begin position="65"/>
        <end position="114"/>
    </location>
</feature>